<dbReference type="EMBL" id="JAGYPE010000006">
    <property type="protein sequence ID" value="MBS4186021.1"/>
    <property type="molecule type" value="Genomic_DNA"/>
</dbReference>
<dbReference type="PANTHER" id="PTHR43048">
    <property type="entry name" value="METHYLMALONYL-COA EPIMERASE"/>
    <property type="match status" value="1"/>
</dbReference>
<dbReference type="GO" id="GO:0046491">
    <property type="term" value="P:L-methylmalonyl-CoA metabolic process"/>
    <property type="evidence" value="ECO:0007669"/>
    <property type="project" value="TreeGrafter"/>
</dbReference>
<sequence length="145" mass="16514">MNVRNGAKVTKVPYVAIAVRDRDKAADFFTKTFGGEVITSYSGPDNDFLGYKDALIRIGDFHLYLMEPMEENSVVDKFIKKRGEGLHHIAFSFPNLQEAVEDLRERSLRVFDLGQATDELAFLHPKDAYGVLIELTPENIKYRND</sequence>
<dbReference type="SUPFAM" id="SSF54593">
    <property type="entry name" value="Glyoxalase/Bleomycin resistance protein/Dihydroxybiphenyl dioxygenase"/>
    <property type="match status" value="1"/>
</dbReference>
<dbReference type="Proteomes" id="UP000677265">
    <property type="component" value="Unassembled WGS sequence"/>
</dbReference>
<keyword evidence="2" id="KW-0479">Metal-binding</keyword>
<comment type="similarity">
    <text evidence="1">Belongs to the methylmalonyl-CoA epimerase family.</text>
</comment>
<protein>
    <submittedName>
        <fullName evidence="4">VOC family protein</fullName>
    </submittedName>
</protein>
<dbReference type="Pfam" id="PF13669">
    <property type="entry name" value="Glyoxalase_4"/>
    <property type="match status" value="1"/>
</dbReference>
<name>A0A942YBY5_9BACI</name>
<dbReference type="GO" id="GO:0046872">
    <property type="term" value="F:metal ion binding"/>
    <property type="evidence" value="ECO:0007669"/>
    <property type="project" value="UniProtKB-KW"/>
</dbReference>
<dbReference type="PANTHER" id="PTHR43048:SF3">
    <property type="entry name" value="METHYLMALONYL-COA EPIMERASE, MITOCHONDRIAL"/>
    <property type="match status" value="1"/>
</dbReference>
<proteinExistence type="inferred from homology"/>
<dbReference type="InterPro" id="IPR029068">
    <property type="entry name" value="Glyas_Bleomycin-R_OHBP_Dase"/>
</dbReference>
<dbReference type="InterPro" id="IPR051785">
    <property type="entry name" value="MMCE/EMCE_epimerase"/>
</dbReference>
<evidence type="ECO:0000313" key="5">
    <source>
        <dbReference type="EMBL" id="MCH6267565.1"/>
    </source>
</evidence>
<dbReference type="PROSITE" id="PS51819">
    <property type="entry name" value="VOC"/>
    <property type="match status" value="1"/>
</dbReference>
<comment type="caution">
    <text evidence="4">The sequence shown here is derived from an EMBL/GenBank/DDBJ whole genome shotgun (WGS) entry which is preliminary data.</text>
</comment>
<dbReference type="AlphaFoldDB" id="A0A942YBY5"/>
<dbReference type="RefSeq" id="WP_213145820.1">
    <property type="nucleotide sequence ID" value="NZ_JAGYPE020000038.1"/>
</dbReference>
<evidence type="ECO:0000256" key="1">
    <source>
        <dbReference type="ARBA" id="ARBA00009308"/>
    </source>
</evidence>
<organism evidence="4">
    <name type="scientific">Neobacillus citreus</name>
    <dbReference type="NCBI Taxonomy" id="2833578"/>
    <lineage>
        <taxon>Bacteria</taxon>
        <taxon>Bacillati</taxon>
        <taxon>Bacillota</taxon>
        <taxon>Bacilli</taxon>
        <taxon>Bacillales</taxon>
        <taxon>Bacillaceae</taxon>
        <taxon>Neobacillus</taxon>
    </lineage>
</organism>
<reference evidence="4" key="1">
    <citation type="submission" date="2021-05" db="EMBL/GenBank/DDBJ databases">
        <title>Novel Bacillus species.</title>
        <authorList>
            <person name="Liu G."/>
        </authorList>
    </citation>
    <scope>NUCLEOTIDE SEQUENCE</scope>
    <source>
        <strain evidence="4 6">FJAT-50051</strain>
    </source>
</reference>
<gene>
    <name evidence="5" type="ORF">KHB02_018765</name>
    <name evidence="4" type="ORF">KHB02_32020</name>
</gene>
<dbReference type="GO" id="GO:0004493">
    <property type="term" value="F:methylmalonyl-CoA epimerase activity"/>
    <property type="evidence" value="ECO:0007669"/>
    <property type="project" value="TreeGrafter"/>
</dbReference>
<evidence type="ECO:0000256" key="2">
    <source>
        <dbReference type="ARBA" id="ARBA00022723"/>
    </source>
</evidence>
<dbReference type="InterPro" id="IPR017515">
    <property type="entry name" value="MeMalonyl-CoA_epimerase"/>
</dbReference>
<keyword evidence="6" id="KW-1185">Reference proteome</keyword>
<evidence type="ECO:0000313" key="6">
    <source>
        <dbReference type="Proteomes" id="UP000677265"/>
    </source>
</evidence>
<evidence type="ECO:0000313" key="4">
    <source>
        <dbReference type="EMBL" id="MBS4186021.1"/>
    </source>
</evidence>
<dbReference type="CDD" id="cd07249">
    <property type="entry name" value="MMCE"/>
    <property type="match status" value="1"/>
</dbReference>
<dbReference type="Gene3D" id="3.10.180.10">
    <property type="entry name" value="2,3-Dihydroxybiphenyl 1,2-Dioxygenase, domain 1"/>
    <property type="match status" value="1"/>
</dbReference>
<dbReference type="EMBL" id="JAGYPE020000038">
    <property type="protein sequence ID" value="MCH6267565.1"/>
    <property type="molecule type" value="Genomic_DNA"/>
</dbReference>
<accession>A0A942YBY5</accession>
<dbReference type="InterPro" id="IPR037523">
    <property type="entry name" value="VOC_core"/>
</dbReference>
<feature type="domain" description="VOC" evidence="3">
    <location>
        <begin position="11"/>
        <end position="138"/>
    </location>
</feature>
<evidence type="ECO:0000259" key="3">
    <source>
        <dbReference type="PROSITE" id="PS51819"/>
    </source>
</evidence>